<keyword evidence="3" id="KW-0560">Oxidoreductase</keyword>
<dbReference type="RefSeq" id="WP_394478404.1">
    <property type="nucleotide sequence ID" value="NZ_JBIGHV010000003.1"/>
</dbReference>
<feature type="transmembrane region" description="Helical" evidence="1">
    <location>
        <begin position="233"/>
        <end position="259"/>
    </location>
</feature>
<keyword evidence="1" id="KW-0812">Transmembrane</keyword>
<keyword evidence="4" id="KW-1185">Reference proteome</keyword>
<feature type="domain" description="Fatty acid desaturase" evidence="2">
    <location>
        <begin position="74"/>
        <end position="334"/>
    </location>
</feature>
<feature type="transmembrane region" description="Helical" evidence="1">
    <location>
        <begin position="204"/>
        <end position="227"/>
    </location>
</feature>
<dbReference type="InterPro" id="IPR012171">
    <property type="entry name" value="Fatty_acid_desaturase"/>
</dbReference>
<evidence type="ECO:0000259" key="2">
    <source>
        <dbReference type="Pfam" id="PF00487"/>
    </source>
</evidence>
<accession>A0ABW7F153</accession>
<keyword evidence="1" id="KW-1133">Transmembrane helix</keyword>
<evidence type="ECO:0000313" key="4">
    <source>
        <dbReference type="Proteomes" id="UP001606210"/>
    </source>
</evidence>
<dbReference type="Pfam" id="PF00487">
    <property type="entry name" value="FA_desaturase"/>
    <property type="match status" value="1"/>
</dbReference>
<dbReference type="InterPro" id="IPR005804">
    <property type="entry name" value="FA_desaturase_dom"/>
</dbReference>
<name>A0ABW7F153_9BURK</name>
<keyword evidence="1" id="KW-0472">Membrane</keyword>
<dbReference type="EMBL" id="JBIGHV010000003">
    <property type="protein sequence ID" value="MFG6430274.1"/>
    <property type="molecule type" value="Genomic_DNA"/>
</dbReference>
<dbReference type="Proteomes" id="UP001606210">
    <property type="component" value="Unassembled WGS sequence"/>
</dbReference>
<dbReference type="GO" id="GO:0016491">
    <property type="term" value="F:oxidoreductase activity"/>
    <property type="evidence" value="ECO:0007669"/>
    <property type="project" value="UniProtKB-KW"/>
</dbReference>
<organism evidence="3 4">
    <name type="scientific">Pelomonas parva</name>
    <dbReference type="NCBI Taxonomy" id="3299032"/>
    <lineage>
        <taxon>Bacteria</taxon>
        <taxon>Pseudomonadati</taxon>
        <taxon>Pseudomonadota</taxon>
        <taxon>Betaproteobacteria</taxon>
        <taxon>Burkholderiales</taxon>
        <taxon>Sphaerotilaceae</taxon>
        <taxon>Roseateles</taxon>
    </lineage>
</organism>
<dbReference type="EC" id="1.14.19.-" evidence="3"/>
<gene>
    <name evidence="3" type="ORF">ACG00Y_10140</name>
</gene>
<comment type="caution">
    <text evidence="3">The sequence shown here is derived from an EMBL/GenBank/DDBJ whole genome shotgun (WGS) entry which is preliminary data.</text>
</comment>
<evidence type="ECO:0000313" key="3">
    <source>
        <dbReference type="EMBL" id="MFG6430274.1"/>
    </source>
</evidence>
<sequence>MSQALPSSSSPSSRSQPAAVPVIDRAARMPARKEIRSWLTPISQPQTLRAVALLLLDLALFVAAIAGVVLLPAWWMKLPVALAAGFVIGRLFIIGHDACHQSYTPHRRLNRWLGRIAFLPSLTPYSLWEVGHNVMHHGFTNLKGKDFVWQPLTPAEYAALTPARRLLERVYRSGWAPGLYYFIEMWWLRMLFPSKRYMPARRGLFVADGLLAVTAGVVWIATLVWAAQATGQSAWALVALGFAVPFAFWNAMIGFVIYVHHTHTEVRWHEDKAQWSASDPFVSTTVHLTFPLKIGGLLHHIMEHTAHHVDMSIPLYKLKQAQALLETALPGRIIVQRFSWRWYAQTARRCKLYDVASARWMDFSGRVSEPTTWGRVAS</sequence>
<feature type="transmembrane region" description="Helical" evidence="1">
    <location>
        <begin position="81"/>
        <end position="100"/>
    </location>
</feature>
<proteinExistence type="predicted"/>
<feature type="transmembrane region" description="Helical" evidence="1">
    <location>
        <begin position="51"/>
        <end position="75"/>
    </location>
</feature>
<evidence type="ECO:0000256" key="1">
    <source>
        <dbReference type="SAM" id="Phobius"/>
    </source>
</evidence>
<reference evidence="3 4" key="1">
    <citation type="submission" date="2024-08" db="EMBL/GenBank/DDBJ databases">
        <authorList>
            <person name="Lu H."/>
        </authorList>
    </citation>
    <scope>NUCLEOTIDE SEQUENCE [LARGE SCALE GENOMIC DNA]</scope>
    <source>
        <strain evidence="3 4">LYH14W</strain>
    </source>
</reference>
<protein>
    <submittedName>
        <fullName evidence="3">Fatty acid desaturase</fullName>
        <ecNumber evidence="3">1.14.19.-</ecNumber>
    </submittedName>
</protein>
<dbReference type="PANTHER" id="PTHR32100">
    <property type="entry name" value="OMEGA-6 FATTY ACID DESATURASE, CHLOROPLASTIC"/>
    <property type="match status" value="1"/>
</dbReference>